<protein>
    <recommendedName>
        <fullName evidence="1">thiosulfate sulfurtransferase</fullName>
        <ecNumber evidence="1">2.8.1.1</ecNumber>
    </recommendedName>
</protein>
<dbReference type="eggNOG" id="COG2897">
    <property type="taxonomic scope" value="Bacteria"/>
</dbReference>
<accession>Q83GC2</accession>
<dbReference type="AlphaFoldDB" id="Q83GC2"/>
<dbReference type="PANTHER" id="PTHR43855">
    <property type="entry name" value="THIOSULFATE SULFURTRANSFERASE"/>
    <property type="match status" value="1"/>
</dbReference>
<evidence type="ECO:0000256" key="1">
    <source>
        <dbReference type="ARBA" id="ARBA00012245"/>
    </source>
</evidence>
<reference evidence="5 6" key="1">
    <citation type="journal article" date="2003" name="Genome Res.">
        <title>Tropheryma whipplei twist: a human pathogenic Actinobacteria with a reduced genome.</title>
        <authorList>
            <person name="Raoult D."/>
            <person name="Ogata H."/>
            <person name="Audic S."/>
            <person name="Robert C."/>
            <person name="Suhre K."/>
            <person name="Drancourt M."/>
            <person name="Claverie J.-M."/>
        </authorList>
    </citation>
    <scope>NUCLEOTIDE SEQUENCE [LARGE SCALE GENOMIC DNA]</scope>
    <source>
        <strain evidence="5 6">Twist</strain>
    </source>
</reference>
<dbReference type="Gene3D" id="3.40.250.10">
    <property type="entry name" value="Rhodanese-like domain"/>
    <property type="match status" value="2"/>
</dbReference>
<organism evidence="5 6">
    <name type="scientific">Tropheryma whipplei (strain Twist)</name>
    <name type="common">Whipple's bacillus</name>
    <dbReference type="NCBI Taxonomy" id="203267"/>
    <lineage>
        <taxon>Bacteria</taxon>
        <taxon>Bacillati</taxon>
        <taxon>Actinomycetota</taxon>
        <taxon>Actinomycetes</taxon>
        <taxon>Micrococcales</taxon>
        <taxon>Tropherymataceae</taxon>
        <taxon>Tropheryma</taxon>
    </lineage>
</organism>
<proteinExistence type="predicted"/>
<dbReference type="InterPro" id="IPR001763">
    <property type="entry name" value="Rhodanese-like_dom"/>
</dbReference>
<dbReference type="EMBL" id="AE014184">
    <property type="protein sequence ID" value="AAO44487.1"/>
    <property type="molecule type" value="Genomic_DNA"/>
</dbReference>
<evidence type="ECO:0000313" key="6">
    <source>
        <dbReference type="Proteomes" id="UP000002200"/>
    </source>
</evidence>
<keyword evidence="6" id="KW-1185">Reference proteome</keyword>
<dbReference type="GeneID" id="67388154"/>
<evidence type="ECO:0000259" key="4">
    <source>
        <dbReference type="PROSITE" id="PS50206"/>
    </source>
</evidence>
<feature type="domain" description="Rhodanese" evidence="4">
    <location>
        <begin position="176"/>
        <end position="297"/>
    </location>
</feature>
<gene>
    <name evidence="5" type="primary">sseA</name>
    <name evidence="5" type="ordered locus">TWT_390</name>
</gene>
<dbReference type="InterPro" id="IPR036873">
    <property type="entry name" value="Rhodanese-like_dom_sf"/>
</dbReference>
<dbReference type="SMART" id="SM00450">
    <property type="entry name" value="RHOD"/>
    <property type="match status" value="2"/>
</dbReference>
<dbReference type="CDD" id="cd01448">
    <property type="entry name" value="TST_Repeat_1"/>
    <property type="match status" value="1"/>
</dbReference>
<feature type="domain" description="Rhodanese" evidence="4">
    <location>
        <begin position="40"/>
        <end position="147"/>
    </location>
</feature>
<dbReference type="Pfam" id="PF00581">
    <property type="entry name" value="Rhodanese"/>
    <property type="match status" value="2"/>
</dbReference>
<dbReference type="KEGG" id="twh:TWT_390"/>
<dbReference type="InterPro" id="IPR051126">
    <property type="entry name" value="Thiosulfate_sulfurtransferase"/>
</dbReference>
<dbReference type="OrthoDB" id="9781034at2"/>
<dbReference type="CDD" id="cd01449">
    <property type="entry name" value="TST_Repeat_2"/>
    <property type="match status" value="1"/>
</dbReference>
<dbReference type="Proteomes" id="UP000002200">
    <property type="component" value="Chromosome"/>
</dbReference>
<evidence type="ECO:0000313" key="5">
    <source>
        <dbReference type="EMBL" id="AAO44487.1"/>
    </source>
</evidence>
<dbReference type="EC" id="2.8.1.1" evidence="1"/>
<dbReference type="RefSeq" id="WP_011096331.1">
    <property type="nucleotide sequence ID" value="NC_004572.3"/>
</dbReference>
<dbReference type="STRING" id="203267.TWT_390"/>
<dbReference type="PANTHER" id="PTHR43855:SF1">
    <property type="entry name" value="THIOSULFATE SULFURTRANSFERASE"/>
    <property type="match status" value="1"/>
</dbReference>
<dbReference type="PROSITE" id="PS50206">
    <property type="entry name" value="RHODANESE_3"/>
    <property type="match status" value="2"/>
</dbReference>
<dbReference type="HOGENOM" id="CLU_031618_1_3_11"/>
<evidence type="ECO:0000256" key="2">
    <source>
        <dbReference type="ARBA" id="ARBA00022737"/>
    </source>
</evidence>
<keyword evidence="5" id="KW-0808">Transferase</keyword>
<name>Q83GC2_TROWT</name>
<evidence type="ECO:0000256" key="3">
    <source>
        <dbReference type="ARBA" id="ARBA00047549"/>
    </source>
</evidence>
<dbReference type="SUPFAM" id="SSF52821">
    <property type="entry name" value="Rhodanese/Cell cycle control phosphatase"/>
    <property type="match status" value="2"/>
</dbReference>
<sequence>MTRCLSWTGGFVKEFLSDAEKISSYADPNRLVTTDWLAKNLDRVTVIESDEDVLLYESGHIPGSIKVDWHTDLNDTVLRDYLSPEKFRDMCVSKGISDNDIIVFYGDKSNWWAAYAAWVFCLYGNDNWKLLDGGRDKWISEGRPMTKEVANRPRGTYALPVRNDDEIRAYRDDVAKHIGKQMIDVRSTREYTGELTHMPEYPQEGALRGGHVPSAVSIPWSSAVGSDGTFLPREKLEEIYFGQTGHSADKDTIVYCRIGERSSHTWFVMKYLLGVKHIRNYDGSWTEWGNLVRAPIVTGPNP</sequence>
<comment type="catalytic activity">
    <reaction evidence="3">
        <text>thiosulfate + hydrogen cyanide = thiocyanate + sulfite + 2 H(+)</text>
        <dbReference type="Rhea" id="RHEA:16881"/>
        <dbReference type="ChEBI" id="CHEBI:15378"/>
        <dbReference type="ChEBI" id="CHEBI:17359"/>
        <dbReference type="ChEBI" id="CHEBI:18022"/>
        <dbReference type="ChEBI" id="CHEBI:18407"/>
        <dbReference type="ChEBI" id="CHEBI:33542"/>
        <dbReference type="EC" id="2.8.1.1"/>
    </reaction>
</comment>
<keyword evidence="2" id="KW-0677">Repeat</keyword>
<dbReference type="GO" id="GO:0004792">
    <property type="term" value="F:thiosulfate-cyanide sulfurtransferase activity"/>
    <property type="evidence" value="ECO:0007669"/>
    <property type="project" value="UniProtKB-EC"/>
</dbReference>